<accession>A0A918F6D2</accession>
<dbReference type="PANTHER" id="PTHR43760:SF1">
    <property type="entry name" value="ENDORIBONUCLEASE L-PSP_CHORISMATE MUTASE-LIKE DOMAIN-CONTAINING PROTEIN"/>
    <property type="match status" value="1"/>
</dbReference>
<organism evidence="2 3">
    <name type="scientific">Agromyces mediolanus</name>
    <name type="common">Corynebacterium mediolanum</name>
    <dbReference type="NCBI Taxonomy" id="41986"/>
    <lineage>
        <taxon>Bacteria</taxon>
        <taxon>Bacillati</taxon>
        <taxon>Actinomycetota</taxon>
        <taxon>Actinomycetes</taxon>
        <taxon>Micrococcales</taxon>
        <taxon>Microbacteriaceae</taxon>
        <taxon>Agromyces</taxon>
    </lineage>
</organism>
<dbReference type="CDD" id="cd02199">
    <property type="entry name" value="YjgF_YER057c_UK114_like_1"/>
    <property type="match status" value="1"/>
</dbReference>
<gene>
    <name evidence="2" type="ORF">GCM10010196_01070</name>
</gene>
<protein>
    <recommendedName>
        <fullName evidence="1">Endoribonuclease L-PSP/chorismate mutase-like domain-containing protein</fullName>
    </recommendedName>
</protein>
<dbReference type="Pfam" id="PF14588">
    <property type="entry name" value="YjgF_endoribonc"/>
    <property type="match status" value="1"/>
</dbReference>
<reference evidence="2" key="2">
    <citation type="submission" date="2020-09" db="EMBL/GenBank/DDBJ databases">
        <authorList>
            <person name="Sun Q."/>
            <person name="Ohkuma M."/>
        </authorList>
    </citation>
    <scope>NUCLEOTIDE SEQUENCE</scope>
    <source>
        <strain evidence="2">JCM 3346</strain>
    </source>
</reference>
<dbReference type="InterPro" id="IPR013813">
    <property type="entry name" value="Endoribo_LPSP/chorism_mut-like"/>
</dbReference>
<dbReference type="EMBL" id="BMRJ01000001">
    <property type="protein sequence ID" value="GGR12418.1"/>
    <property type="molecule type" value="Genomic_DNA"/>
</dbReference>
<reference evidence="2" key="1">
    <citation type="journal article" date="2014" name="Int. J. Syst. Evol. Microbiol.">
        <title>Complete genome sequence of Corynebacterium casei LMG S-19264T (=DSM 44701T), isolated from a smear-ripened cheese.</title>
        <authorList>
            <consortium name="US DOE Joint Genome Institute (JGI-PGF)"/>
            <person name="Walter F."/>
            <person name="Albersmeier A."/>
            <person name="Kalinowski J."/>
            <person name="Ruckert C."/>
        </authorList>
    </citation>
    <scope>NUCLEOTIDE SEQUENCE</scope>
    <source>
        <strain evidence="2">JCM 3346</strain>
    </source>
</reference>
<keyword evidence="3" id="KW-1185">Reference proteome</keyword>
<name>A0A918F6D2_AGRME</name>
<proteinExistence type="predicted"/>
<evidence type="ECO:0000259" key="1">
    <source>
        <dbReference type="Pfam" id="PF14588"/>
    </source>
</evidence>
<feature type="domain" description="Endoribonuclease L-PSP/chorismate mutase-like" evidence="1">
    <location>
        <begin position="17"/>
        <end position="143"/>
    </location>
</feature>
<dbReference type="SUPFAM" id="SSF55298">
    <property type="entry name" value="YjgF-like"/>
    <property type="match status" value="1"/>
</dbReference>
<dbReference type="Gene3D" id="3.30.1330.40">
    <property type="entry name" value="RutC-like"/>
    <property type="match status" value="1"/>
</dbReference>
<sequence>MTDTQDQAAAAAETPEQRVARLGLEIPDFAKEGYYGADVYGSMKPHHISGNILFLSGHTPDQPDGTVRYPGRLGDTLTVEEGYEAARLTALNCLGGIRLALGSLDRVEAVVRSLCFVVSTPEFTEVHRVSSGYSDLFAEVFGPVAGLGGRATIGVTSLAGGSSFENWVTVEIKS</sequence>
<dbReference type="Proteomes" id="UP000610303">
    <property type="component" value="Unassembled WGS sequence"/>
</dbReference>
<comment type="caution">
    <text evidence="2">The sequence shown here is derived from an EMBL/GenBank/DDBJ whole genome shotgun (WGS) entry which is preliminary data.</text>
</comment>
<evidence type="ECO:0000313" key="2">
    <source>
        <dbReference type="EMBL" id="GGR12418.1"/>
    </source>
</evidence>
<dbReference type="PANTHER" id="PTHR43760">
    <property type="entry name" value="ENDORIBONUCLEASE-RELATED"/>
    <property type="match status" value="1"/>
</dbReference>
<evidence type="ECO:0000313" key="3">
    <source>
        <dbReference type="Proteomes" id="UP000610303"/>
    </source>
</evidence>
<dbReference type="InterPro" id="IPR035959">
    <property type="entry name" value="RutC-like_sf"/>
</dbReference>
<dbReference type="RefSeq" id="WP_189083370.1">
    <property type="nucleotide sequence ID" value="NZ_BMRJ01000001.1"/>
</dbReference>
<dbReference type="AlphaFoldDB" id="A0A918F6D2"/>